<comment type="subcellular location">
    <subcellularLocation>
        <location evidence="1">Nucleus</location>
    </subcellularLocation>
</comment>
<dbReference type="CDD" id="cd12203">
    <property type="entry name" value="GT1"/>
    <property type="match status" value="2"/>
</dbReference>
<feature type="domain" description="Myb-like" evidence="8">
    <location>
        <begin position="480"/>
        <end position="544"/>
    </location>
</feature>
<dbReference type="PANTHER" id="PTHR21654:SF84">
    <property type="entry name" value="SI:DKEY-66I24.7"/>
    <property type="match status" value="1"/>
</dbReference>
<dbReference type="SMART" id="SM00717">
    <property type="entry name" value="SANT"/>
    <property type="match status" value="2"/>
</dbReference>
<feature type="domain" description="Myb-like" evidence="8">
    <location>
        <begin position="88"/>
        <end position="146"/>
    </location>
</feature>
<dbReference type="FunFam" id="1.10.10.60:FF:000092">
    <property type="entry name" value="Trihelix transcription factor GT-2"/>
    <property type="match status" value="1"/>
</dbReference>
<dbReference type="PROSITE" id="PS50090">
    <property type="entry name" value="MYB_LIKE"/>
    <property type="match status" value="2"/>
</dbReference>
<feature type="compositionally biased region" description="Basic and acidic residues" evidence="7">
    <location>
        <begin position="640"/>
        <end position="656"/>
    </location>
</feature>
<evidence type="ECO:0000256" key="5">
    <source>
        <dbReference type="ARBA" id="ARBA00023163"/>
    </source>
</evidence>
<feature type="compositionally biased region" description="Acidic residues" evidence="7">
    <location>
        <begin position="275"/>
        <end position="292"/>
    </location>
</feature>
<feature type="compositionally biased region" description="Polar residues" evidence="7">
    <location>
        <begin position="36"/>
        <end position="46"/>
    </location>
</feature>
<evidence type="ECO:0000259" key="8">
    <source>
        <dbReference type="PROSITE" id="PS50090"/>
    </source>
</evidence>
<protein>
    <recommendedName>
        <fullName evidence="8">Myb-like domain-containing protein</fullName>
    </recommendedName>
</protein>
<proteinExistence type="predicted"/>
<feature type="region of interest" description="Disordered" evidence="7">
    <location>
        <begin position="1"/>
        <end position="56"/>
    </location>
</feature>
<evidence type="ECO:0000256" key="7">
    <source>
        <dbReference type="SAM" id="MobiDB-lite"/>
    </source>
</evidence>
<evidence type="ECO:0000256" key="4">
    <source>
        <dbReference type="ARBA" id="ARBA00023125"/>
    </source>
</evidence>
<dbReference type="Gene3D" id="1.10.10.60">
    <property type="entry name" value="Homeodomain-like"/>
    <property type="match status" value="2"/>
</dbReference>
<dbReference type="EMBL" id="JAXQNO010000006">
    <property type="protein sequence ID" value="KAK4797203.1"/>
    <property type="molecule type" value="Genomic_DNA"/>
</dbReference>
<feature type="region of interest" description="Disordered" evidence="7">
    <location>
        <begin position="465"/>
        <end position="488"/>
    </location>
</feature>
<accession>A0AAN7LWK3</accession>
<organism evidence="9 10">
    <name type="scientific">Trapa natans</name>
    <name type="common">Water chestnut</name>
    <dbReference type="NCBI Taxonomy" id="22666"/>
    <lineage>
        <taxon>Eukaryota</taxon>
        <taxon>Viridiplantae</taxon>
        <taxon>Streptophyta</taxon>
        <taxon>Embryophyta</taxon>
        <taxon>Tracheophyta</taxon>
        <taxon>Spermatophyta</taxon>
        <taxon>Magnoliopsida</taxon>
        <taxon>eudicotyledons</taxon>
        <taxon>Gunneridae</taxon>
        <taxon>Pentapetalae</taxon>
        <taxon>rosids</taxon>
        <taxon>malvids</taxon>
        <taxon>Myrtales</taxon>
        <taxon>Lythraceae</taxon>
        <taxon>Trapa</taxon>
    </lineage>
</organism>
<dbReference type="Proteomes" id="UP001346149">
    <property type="component" value="Unassembled WGS sequence"/>
</dbReference>
<feature type="compositionally biased region" description="Basic and acidic residues" evidence="7">
    <location>
        <begin position="663"/>
        <end position="673"/>
    </location>
</feature>
<feature type="region of interest" description="Disordered" evidence="7">
    <location>
        <begin position="261"/>
        <end position="318"/>
    </location>
</feature>
<feature type="region of interest" description="Disordered" evidence="7">
    <location>
        <begin position="627"/>
        <end position="775"/>
    </location>
</feature>
<dbReference type="AlphaFoldDB" id="A0AAN7LWK3"/>
<dbReference type="InterPro" id="IPR044822">
    <property type="entry name" value="Myb_DNA-bind_4"/>
</dbReference>
<keyword evidence="3" id="KW-0805">Transcription regulation</keyword>
<evidence type="ECO:0000256" key="6">
    <source>
        <dbReference type="ARBA" id="ARBA00023242"/>
    </source>
</evidence>
<dbReference type="Pfam" id="PF13837">
    <property type="entry name" value="Myb_DNA-bind_4"/>
    <property type="match status" value="2"/>
</dbReference>
<dbReference type="InterPro" id="IPR001005">
    <property type="entry name" value="SANT/Myb"/>
</dbReference>
<feature type="compositionally biased region" description="Polar residues" evidence="7">
    <location>
        <begin position="674"/>
        <end position="689"/>
    </location>
</feature>
<keyword evidence="6" id="KW-0539">Nucleus</keyword>
<evidence type="ECO:0000313" key="10">
    <source>
        <dbReference type="Proteomes" id="UP001346149"/>
    </source>
</evidence>
<reference evidence="9 10" key="1">
    <citation type="journal article" date="2023" name="Hortic Res">
        <title>Pangenome of water caltrop reveals structural variations and asymmetric subgenome divergence after allopolyploidization.</title>
        <authorList>
            <person name="Zhang X."/>
            <person name="Chen Y."/>
            <person name="Wang L."/>
            <person name="Yuan Y."/>
            <person name="Fang M."/>
            <person name="Shi L."/>
            <person name="Lu R."/>
            <person name="Comes H.P."/>
            <person name="Ma Y."/>
            <person name="Chen Y."/>
            <person name="Huang G."/>
            <person name="Zhou Y."/>
            <person name="Zheng Z."/>
            <person name="Qiu Y."/>
        </authorList>
    </citation>
    <scope>NUCLEOTIDE SEQUENCE [LARGE SCALE GENOMIC DNA]</scope>
    <source>
        <strain evidence="9">F231</strain>
    </source>
</reference>
<feature type="compositionally biased region" description="Polar residues" evidence="7">
    <location>
        <begin position="766"/>
        <end position="775"/>
    </location>
</feature>
<sequence length="775" mass="84304">MQQGGGSQSHQYLTGGGGGAEQHQQSSKMEVEEASPISSRPPASTENLDDYMAGAGGSGGFSEIDALATAATGDDADRGGGGSGAGGNRWPRHETLALLRIRMEMDAAFREATVKGPLWEDVSRKLAELGYKRSAKKCKEKFENVDKYYKRTKEGRAGRQDGKSYKFFSELEALHNISTPHPAGAGAAAAAAAPSIPSVISFSAGVGYSSPMPISSIRPLLGPTAPISPVPLPPHESHFFQPATAVAEGALATFTASPMGLDFSSDSSSSSRGTEDDDEEENGGSDDMEGEPSDAAAARRSRKRKRSGGEGGGGSRRRMMELFERLMKQVMKKQEAMQHGFLEAIKKREQERMIREEAWRRQEMVRLAREHEIMAQERAVTASRDDAIIAFLQKITGQTIHLPQAPPPPPIITITTTTAPVAAPTQQQPSPVPQPVLHVPPLQYQQKNPQQRQVDVVLAAVPEQQVRPQLEDAGGSGGRGSEPPSSRWPKTEVLALIKLRSGLETRYQEAGPKGPLWEEISAGMQRMGYKRSAKRCKEKWENINKYYKKVKESSKKRPEDSKTCPYYHELDALYQKKIFAGSSSIEASATATAGGNAQQAVHHEVIDKAPVSVDLQKLQPGSLTIQLQASKDGDSIMEEGNGHAKKPEDTVKELMIRRGGHQNRPDLQQKWHVESSSGEALRGTFQSQHCPVEEEEEEYEDNDIMEGNEYDDNDAEDEEEEEEGDGDLQGGRRTATSYRVEYQQKSSSRQNPAGPPDGGGGGAAPETTSFTAMVQ</sequence>
<evidence type="ECO:0000256" key="3">
    <source>
        <dbReference type="ARBA" id="ARBA00023015"/>
    </source>
</evidence>
<keyword evidence="2" id="KW-0677">Repeat</keyword>
<dbReference type="GO" id="GO:0003677">
    <property type="term" value="F:DNA binding"/>
    <property type="evidence" value="ECO:0007669"/>
    <property type="project" value="UniProtKB-KW"/>
</dbReference>
<keyword evidence="5" id="KW-0804">Transcription</keyword>
<evidence type="ECO:0000256" key="2">
    <source>
        <dbReference type="ARBA" id="ARBA00022737"/>
    </source>
</evidence>
<gene>
    <name evidence="9" type="ORF">SAY86_029529</name>
</gene>
<dbReference type="FunFam" id="1.10.10.60:FF:000061">
    <property type="entry name" value="Trihelix transcription factor GT-2"/>
    <property type="match status" value="1"/>
</dbReference>
<keyword evidence="10" id="KW-1185">Reference proteome</keyword>
<dbReference type="PANTHER" id="PTHR21654">
    <property type="entry name" value="FI21293P1"/>
    <property type="match status" value="1"/>
</dbReference>
<evidence type="ECO:0000313" key="9">
    <source>
        <dbReference type="EMBL" id="KAK4797203.1"/>
    </source>
</evidence>
<evidence type="ECO:0000256" key="1">
    <source>
        <dbReference type="ARBA" id="ARBA00004123"/>
    </source>
</evidence>
<feature type="compositionally biased region" description="Acidic residues" evidence="7">
    <location>
        <begin position="693"/>
        <end position="726"/>
    </location>
</feature>
<comment type="caution">
    <text evidence="9">The sequence shown here is derived from an EMBL/GenBank/DDBJ whole genome shotgun (WGS) entry which is preliminary data.</text>
</comment>
<dbReference type="GO" id="GO:0005634">
    <property type="term" value="C:nucleus"/>
    <property type="evidence" value="ECO:0007669"/>
    <property type="project" value="UniProtKB-SubCell"/>
</dbReference>
<keyword evidence="4" id="KW-0238">DNA-binding</keyword>
<dbReference type="GO" id="GO:0006355">
    <property type="term" value="P:regulation of DNA-templated transcription"/>
    <property type="evidence" value="ECO:0007669"/>
    <property type="project" value="UniProtKB-ARBA"/>
</dbReference>
<name>A0AAN7LWK3_TRANT</name>